<proteinExistence type="predicted"/>
<feature type="domain" description="DUF4168" evidence="2">
    <location>
        <begin position="198"/>
        <end position="243"/>
    </location>
</feature>
<comment type="caution">
    <text evidence="3">The sequence shown here is derived from an EMBL/GenBank/DDBJ whole genome shotgun (WGS) entry which is preliminary data.</text>
</comment>
<accession>A0ABD3NSE2</accession>
<evidence type="ECO:0000256" key="1">
    <source>
        <dbReference type="SAM" id="MobiDB-lite"/>
    </source>
</evidence>
<gene>
    <name evidence="3" type="ORF">ACHAW5_010804</name>
</gene>
<feature type="compositionally biased region" description="Low complexity" evidence="1">
    <location>
        <begin position="47"/>
        <end position="68"/>
    </location>
</feature>
<dbReference type="Pfam" id="PF13767">
    <property type="entry name" value="DUF4168"/>
    <property type="match status" value="2"/>
</dbReference>
<evidence type="ECO:0000313" key="4">
    <source>
        <dbReference type="Proteomes" id="UP001530315"/>
    </source>
</evidence>
<sequence length="393" mass="42942">MAMASRRHPMIAISIAIAIISTGNNNLRCRVAQLKGIGDFRPWHNRSSSSVAAAPTSPSSSPSSGAVAAERRPVLKGARQPSSLFTRSGPPTKKKKMTKSARRCARRRRAGALSGADPGPRTAGARGGGSSSAIATGETMPSIFRIPSEEKVRDAEIACADAEGKRSWRGGKRRGGDSDPATAGGGGKPSGEDSSSRAAKKKRAESAYLLQSARAVKSLGMTVAQFNQIGREVLSDPALRERVSEQAYLYRVASAVNLEKVPLLDDPSSRELLRSTEHKKYRVQLFARSVHEIEDLRADQMEALRLSLHVERFPPGFDLSDPIVQPLLHPEVRRVCEMFPVQAEEIVKRYGLDSDEFNRMLEETRGNPIFRWRVQKYVEKAAAEKVSLGSWVD</sequence>
<dbReference type="InterPro" id="IPR025433">
    <property type="entry name" value="DUF4168"/>
</dbReference>
<evidence type="ECO:0000259" key="2">
    <source>
        <dbReference type="Pfam" id="PF13767"/>
    </source>
</evidence>
<feature type="compositionally biased region" description="Low complexity" evidence="1">
    <location>
        <begin position="111"/>
        <end position="124"/>
    </location>
</feature>
<dbReference type="AlphaFoldDB" id="A0ABD3NSE2"/>
<keyword evidence="4" id="KW-1185">Reference proteome</keyword>
<feature type="compositionally biased region" description="Basic residues" evidence="1">
    <location>
        <begin position="92"/>
        <end position="110"/>
    </location>
</feature>
<feature type="region of interest" description="Disordered" evidence="1">
    <location>
        <begin position="41"/>
        <end position="148"/>
    </location>
</feature>
<name>A0ABD3NSE2_9STRA</name>
<evidence type="ECO:0000313" key="3">
    <source>
        <dbReference type="EMBL" id="KAL3777546.1"/>
    </source>
</evidence>
<dbReference type="Proteomes" id="UP001530315">
    <property type="component" value="Unassembled WGS sequence"/>
</dbReference>
<feature type="region of interest" description="Disordered" evidence="1">
    <location>
        <begin position="162"/>
        <end position="200"/>
    </location>
</feature>
<feature type="domain" description="DUF4168" evidence="2">
    <location>
        <begin position="283"/>
        <end position="374"/>
    </location>
</feature>
<protein>
    <recommendedName>
        <fullName evidence="2">DUF4168 domain-containing protein</fullName>
    </recommendedName>
</protein>
<dbReference type="EMBL" id="JALLAZ020001280">
    <property type="protein sequence ID" value="KAL3777546.1"/>
    <property type="molecule type" value="Genomic_DNA"/>
</dbReference>
<organism evidence="3 4">
    <name type="scientific">Stephanodiscus triporus</name>
    <dbReference type="NCBI Taxonomy" id="2934178"/>
    <lineage>
        <taxon>Eukaryota</taxon>
        <taxon>Sar</taxon>
        <taxon>Stramenopiles</taxon>
        <taxon>Ochrophyta</taxon>
        <taxon>Bacillariophyta</taxon>
        <taxon>Coscinodiscophyceae</taxon>
        <taxon>Thalassiosirophycidae</taxon>
        <taxon>Stephanodiscales</taxon>
        <taxon>Stephanodiscaceae</taxon>
        <taxon>Stephanodiscus</taxon>
    </lineage>
</organism>
<reference evidence="3 4" key="1">
    <citation type="submission" date="2024-10" db="EMBL/GenBank/DDBJ databases">
        <title>Updated reference genomes for cyclostephanoid diatoms.</title>
        <authorList>
            <person name="Roberts W.R."/>
            <person name="Alverson A.J."/>
        </authorList>
    </citation>
    <scope>NUCLEOTIDE SEQUENCE [LARGE SCALE GENOMIC DNA]</scope>
    <source>
        <strain evidence="3 4">AJA276-08</strain>
    </source>
</reference>